<feature type="transmembrane region" description="Helical" evidence="6">
    <location>
        <begin position="547"/>
        <end position="578"/>
    </location>
</feature>
<keyword evidence="9" id="KW-1185">Reference proteome</keyword>
<evidence type="ECO:0000313" key="10">
    <source>
        <dbReference type="Proteomes" id="UP000255316"/>
    </source>
</evidence>
<feature type="transmembrane region" description="Helical" evidence="6">
    <location>
        <begin position="499"/>
        <end position="515"/>
    </location>
</feature>
<evidence type="ECO:0000256" key="1">
    <source>
        <dbReference type="ARBA" id="ARBA00004141"/>
    </source>
</evidence>
<protein>
    <submittedName>
        <fullName evidence="7">OPT family oligopeptide transporter</fullName>
    </submittedName>
    <submittedName>
        <fullName evidence="8">Transporters</fullName>
    </submittedName>
</protein>
<feature type="transmembrane region" description="Helical" evidence="6">
    <location>
        <begin position="311"/>
        <end position="331"/>
    </location>
</feature>
<feature type="transmembrane region" description="Helical" evidence="6">
    <location>
        <begin position="261"/>
        <end position="281"/>
    </location>
</feature>
<feature type="transmembrane region" description="Helical" evidence="6">
    <location>
        <begin position="20"/>
        <end position="38"/>
    </location>
</feature>
<keyword evidence="5 6" id="KW-0472">Membrane</keyword>
<sequence>MADTPFIAADKKVSELTVRVILLAIILTVLLAMSNAYLALKLGILTSASIPAAIISMGILRFFKNPTILENNAVQTAASAGEAVAGGIVYTIPALIIIGFWNHFDYLTNFFIAVCGGILGVLFSIPLRRILVHDQSLKFPEGRAIAEVLKSSVEKSGIKDILIGGAIGGFIELLQTGFKIIANSWGYWFVVKRSLFGLGAGFSATMIGAGYLVGHDMAISIFLGAVISWLIALPVVSHIYPDFINHYPPEQAASFLWNSEMRYMGIGAMLFAGVWTFLKLIKPLSKNIRASLNSFSSKGKMEQLPRIDKDIPLPFILIGIGAFAAILFLFFQLVLPLGEVGLDNQYSPTLVFLAVLYVLFIGFIFSVITAYFSGMVGVTASPGSSVVISGMLFAAWLLLVAIDHMLPLPLSTEQIQAAEAITIMIGAVVTGIAAIANDNTQDLKVGQLVGATPWKQQLMLLLGVVISSLVIPPVMQLLFEVYGIAGVMPHPNMDINQSLPAPTAALMAAITEAVFRNSLPWAMMLIGSSIILIIIFLNHFFKLRRYLNLSILGVAIGMYLPLSSSFPLFIGGMIAFWVNNHLKKSNLVKDEVVLRKQKGTLIACGLVAGSAIMDVLLAIPFSVLHSPDALQLVGSDWKDTGVYLGVLSTLLLAWWINRRVCRGK</sequence>
<feature type="transmembrane region" description="Helical" evidence="6">
    <location>
        <begin position="107"/>
        <end position="127"/>
    </location>
</feature>
<dbReference type="OrthoDB" id="9809340at2"/>
<dbReference type="RefSeq" id="WP_058464539.1">
    <property type="nucleotide sequence ID" value="NZ_CAAAHQ010000004.1"/>
</dbReference>
<dbReference type="EMBL" id="LNXX01000014">
    <property type="protein sequence ID" value="KTC88457.1"/>
    <property type="molecule type" value="Genomic_DNA"/>
</dbReference>
<dbReference type="InterPro" id="IPR004814">
    <property type="entry name" value="Oligopep_transpt"/>
</dbReference>
<feature type="transmembrane region" description="Helical" evidence="6">
    <location>
        <begin position="194"/>
        <end position="214"/>
    </location>
</feature>
<feature type="transmembrane region" description="Helical" evidence="6">
    <location>
        <begin position="83"/>
        <end position="101"/>
    </location>
</feature>
<dbReference type="PANTHER" id="PTHR31645">
    <property type="entry name" value="OLIGOPEPTIDE TRANSPORTER YGL114W-RELATED"/>
    <property type="match status" value="1"/>
</dbReference>
<evidence type="ECO:0000256" key="2">
    <source>
        <dbReference type="ARBA" id="ARBA00022448"/>
    </source>
</evidence>
<feature type="transmembrane region" description="Helical" evidence="6">
    <location>
        <begin position="458"/>
        <end position="479"/>
    </location>
</feature>
<dbReference type="GO" id="GO:0016020">
    <property type="term" value="C:membrane"/>
    <property type="evidence" value="ECO:0007669"/>
    <property type="project" value="UniProtKB-SubCell"/>
</dbReference>
<evidence type="ECO:0000256" key="5">
    <source>
        <dbReference type="ARBA" id="ARBA00023136"/>
    </source>
</evidence>
<dbReference type="AlphaFoldDB" id="A0A378IN18"/>
<dbReference type="EMBL" id="UGNX01000001">
    <property type="protein sequence ID" value="STX36055.1"/>
    <property type="molecule type" value="Genomic_DNA"/>
</dbReference>
<reference evidence="8 10" key="2">
    <citation type="submission" date="2018-06" db="EMBL/GenBank/DDBJ databases">
        <authorList>
            <consortium name="Pathogen Informatics"/>
            <person name="Doyle S."/>
        </authorList>
    </citation>
    <scope>NUCLEOTIDE SEQUENCE [LARGE SCALE GENOMIC DNA]</scope>
    <source>
        <strain evidence="8 10">NCTC12438</strain>
    </source>
</reference>
<dbReference type="Pfam" id="PF03169">
    <property type="entry name" value="OPT"/>
    <property type="match status" value="1"/>
</dbReference>
<dbReference type="Proteomes" id="UP000255316">
    <property type="component" value="Unassembled WGS sequence"/>
</dbReference>
<feature type="transmembrane region" description="Helical" evidence="6">
    <location>
        <begin position="522"/>
        <end position="541"/>
    </location>
</feature>
<feature type="transmembrane region" description="Helical" evidence="6">
    <location>
        <begin position="414"/>
        <end position="437"/>
    </location>
</feature>
<organism evidence="8 10">
    <name type="scientific">Legionella cincinnatiensis</name>
    <dbReference type="NCBI Taxonomy" id="28085"/>
    <lineage>
        <taxon>Bacteria</taxon>
        <taxon>Pseudomonadati</taxon>
        <taxon>Pseudomonadota</taxon>
        <taxon>Gammaproteobacteria</taxon>
        <taxon>Legionellales</taxon>
        <taxon>Legionellaceae</taxon>
        <taxon>Legionella</taxon>
    </lineage>
</organism>
<name>A0A378IN18_9GAMM</name>
<evidence type="ECO:0000313" key="8">
    <source>
        <dbReference type="EMBL" id="STX36055.1"/>
    </source>
</evidence>
<dbReference type="InterPro" id="IPR004813">
    <property type="entry name" value="OPT"/>
</dbReference>
<evidence type="ECO:0000256" key="6">
    <source>
        <dbReference type="SAM" id="Phobius"/>
    </source>
</evidence>
<comment type="subcellular location">
    <subcellularLocation>
        <location evidence="1">Membrane</location>
        <topology evidence="1">Multi-pass membrane protein</topology>
    </subcellularLocation>
</comment>
<keyword evidence="3 6" id="KW-0812">Transmembrane</keyword>
<proteinExistence type="predicted"/>
<dbReference type="Proteomes" id="UP000054854">
    <property type="component" value="Unassembled WGS sequence"/>
</dbReference>
<keyword evidence="4 6" id="KW-1133">Transmembrane helix</keyword>
<evidence type="ECO:0000313" key="9">
    <source>
        <dbReference type="Proteomes" id="UP000054854"/>
    </source>
</evidence>
<dbReference type="NCBIfam" id="TIGR00733">
    <property type="entry name" value="OPT family oligopeptide transporter"/>
    <property type="match status" value="1"/>
</dbReference>
<dbReference type="InterPro" id="IPR045035">
    <property type="entry name" value="YSL-like"/>
</dbReference>
<feature type="transmembrane region" description="Helical" evidence="6">
    <location>
        <begin position="161"/>
        <end position="182"/>
    </location>
</feature>
<keyword evidence="2" id="KW-0813">Transport</keyword>
<gene>
    <name evidence="7" type="ORF">Lcin_1334</name>
    <name evidence="8" type="ORF">NCTC12438_02685</name>
</gene>
<evidence type="ECO:0000256" key="3">
    <source>
        <dbReference type="ARBA" id="ARBA00022692"/>
    </source>
</evidence>
<dbReference type="STRING" id="28085.Lcin_1334"/>
<accession>A0A378IN18</accession>
<evidence type="ECO:0000256" key="4">
    <source>
        <dbReference type="ARBA" id="ARBA00022989"/>
    </source>
</evidence>
<reference evidence="7 9" key="1">
    <citation type="submission" date="2015-11" db="EMBL/GenBank/DDBJ databases">
        <title>Genomic analysis of 38 Legionella species identifies large and diverse effector repertoires.</title>
        <authorList>
            <person name="Burstein D."/>
            <person name="Amaro F."/>
            <person name="Zusman T."/>
            <person name="Lifshitz Z."/>
            <person name="Cohen O."/>
            <person name="Gilbert J.A."/>
            <person name="Pupko T."/>
            <person name="Shuman H.A."/>
            <person name="Segal G."/>
        </authorList>
    </citation>
    <scope>NUCLEOTIDE SEQUENCE [LARGE SCALE GENOMIC DNA]</scope>
    <source>
        <strain evidence="7 9">CDC#72-OH-14</strain>
    </source>
</reference>
<feature type="transmembrane region" description="Helical" evidence="6">
    <location>
        <begin position="599"/>
        <end position="621"/>
    </location>
</feature>
<dbReference type="NCBIfam" id="TIGR00728">
    <property type="entry name" value="OPT_sfam"/>
    <property type="match status" value="1"/>
</dbReference>
<feature type="transmembrane region" description="Helical" evidence="6">
    <location>
        <begin position="221"/>
        <end position="241"/>
    </location>
</feature>
<feature type="transmembrane region" description="Helical" evidence="6">
    <location>
        <begin position="351"/>
        <end position="372"/>
    </location>
</feature>
<dbReference type="GO" id="GO:0035673">
    <property type="term" value="F:oligopeptide transmembrane transporter activity"/>
    <property type="evidence" value="ECO:0007669"/>
    <property type="project" value="InterPro"/>
</dbReference>
<feature type="transmembrane region" description="Helical" evidence="6">
    <location>
        <begin position="641"/>
        <end position="657"/>
    </location>
</feature>
<evidence type="ECO:0000313" key="7">
    <source>
        <dbReference type="EMBL" id="KTC88457.1"/>
    </source>
</evidence>
<feature type="transmembrane region" description="Helical" evidence="6">
    <location>
        <begin position="384"/>
        <end position="402"/>
    </location>
</feature>
<feature type="transmembrane region" description="Helical" evidence="6">
    <location>
        <begin position="44"/>
        <end position="63"/>
    </location>
</feature>
<dbReference type="PANTHER" id="PTHR31645:SF0">
    <property type="entry name" value="OLIGOPEPTIDE TRANSPORTER YGL114W-RELATED"/>
    <property type="match status" value="1"/>
</dbReference>